<evidence type="ECO:0000313" key="2">
    <source>
        <dbReference type="Proteomes" id="UP000033935"/>
    </source>
</evidence>
<evidence type="ECO:0000313" key="1">
    <source>
        <dbReference type="EMBL" id="KKR04311.1"/>
    </source>
</evidence>
<accession>A0A0G0MV53</accession>
<dbReference type="Proteomes" id="UP000033935">
    <property type="component" value="Unassembled WGS sequence"/>
</dbReference>
<organism evidence="1 2">
    <name type="scientific">Candidatus Uhrbacteria bacterium GW2011_GWF2_39_13</name>
    <dbReference type="NCBI Taxonomy" id="1618995"/>
    <lineage>
        <taxon>Bacteria</taxon>
        <taxon>Candidatus Uhriibacteriota</taxon>
    </lineage>
</organism>
<dbReference type="AlphaFoldDB" id="A0A0G0MV53"/>
<proteinExistence type="predicted"/>
<name>A0A0G0MV53_9BACT</name>
<reference evidence="1 2" key="1">
    <citation type="journal article" date="2015" name="Nature">
        <title>rRNA introns, odd ribosomes, and small enigmatic genomes across a large radiation of phyla.</title>
        <authorList>
            <person name="Brown C.T."/>
            <person name="Hug L.A."/>
            <person name="Thomas B.C."/>
            <person name="Sharon I."/>
            <person name="Castelle C.J."/>
            <person name="Singh A."/>
            <person name="Wilkins M.J."/>
            <person name="Williams K.H."/>
            <person name="Banfield J.F."/>
        </authorList>
    </citation>
    <scope>NUCLEOTIDE SEQUENCE [LARGE SCALE GENOMIC DNA]</scope>
</reference>
<gene>
    <name evidence="1" type="ORF">UT30_C0009G0021</name>
</gene>
<dbReference type="EMBL" id="LBWG01000009">
    <property type="protein sequence ID" value="KKR04311.1"/>
    <property type="molecule type" value="Genomic_DNA"/>
</dbReference>
<dbReference type="InterPro" id="IPR011006">
    <property type="entry name" value="CheY-like_superfamily"/>
</dbReference>
<sequence length="307" mass="33874">MYKTIVEENQSALGFWFKTALDVAVILDHPVTQMKRNDHGWSGPLEERIRAFNLLCAIFVKVSLEPSVMEEALWRASLPHVWDAKKHEQATERVKGVRSVVHRHLKGNKNAAALQARALMETLVLFPECSGYNGINMANIMAMLNRLVVDELGLDPIRPDYAQIGIPQPISEGPKTASCVLVVDDRVPELIKSALALVGIPNLEVQFLHYETYSFSKLLGKALDDKLEELANAVGSLNPNIVLMDQGLGDIEGSQLVAKIKDLGGKQPIFVANTGGDQEALRRVGCYENFEKGINPRGLLMALRGLD</sequence>
<evidence type="ECO:0008006" key="3">
    <source>
        <dbReference type="Google" id="ProtNLM"/>
    </source>
</evidence>
<comment type="caution">
    <text evidence="1">The sequence shown here is derived from an EMBL/GenBank/DDBJ whole genome shotgun (WGS) entry which is preliminary data.</text>
</comment>
<dbReference type="SUPFAM" id="SSF52172">
    <property type="entry name" value="CheY-like"/>
    <property type="match status" value="1"/>
</dbReference>
<protein>
    <recommendedName>
        <fullName evidence="3">Response regulatory domain-containing protein</fullName>
    </recommendedName>
</protein>